<dbReference type="Proteomes" id="UP001549921">
    <property type="component" value="Unassembled WGS sequence"/>
</dbReference>
<comment type="caution">
    <text evidence="2">The sequence shown here is derived from an EMBL/GenBank/DDBJ whole genome shotgun (WGS) entry which is preliminary data.</text>
</comment>
<protein>
    <recommendedName>
        <fullName evidence="4">Secreted protein</fullName>
    </recommendedName>
</protein>
<reference evidence="2 3" key="1">
    <citation type="submission" date="2024-06" db="EMBL/GenBank/DDBJ databases">
        <title>A chromosome-level genome assembly of beet webworm, Loxostege sticticalis.</title>
        <authorList>
            <person name="Zhang Y."/>
        </authorList>
    </citation>
    <scope>NUCLEOTIDE SEQUENCE [LARGE SCALE GENOMIC DNA]</scope>
    <source>
        <strain evidence="2">AQ028</strain>
        <tissue evidence="2">Male pupae</tissue>
    </source>
</reference>
<name>A0ABD0T9C9_LOXSC</name>
<dbReference type="EMBL" id="JBEDNZ010000009">
    <property type="protein sequence ID" value="KAL0838942.1"/>
    <property type="molecule type" value="Genomic_DNA"/>
</dbReference>
<evidence type="ECO:0000313" key="3">
    <source>
        <dbReference type="Proteomes" id="UP001549921"/>
    </source>
</evidence>
<gene>
    <name evidence="2" type="ORF">ABMA28_016952</name>
</gene>
<evidence type="ECO:0008006" key="4">
    <source>
        <dbReference type="Google" id="ProtNLM"/>
    </source>
</evidence>
<evidence type="ECO:0000256" key="1">
    <source>
        <dbReference type="SAM" id="MobiDB-lite"/>
    </source>
</evidence>
<dbReference type="AlphaFoldDB" id="A0ABD0T9C9"/>
<evidence type="ECO:0000313" key="2">
    <source>
        <dbReference type="EMBL" id="KAL0838942.1"/>
    </source>
</evidence>
<organism evidence="2 3">
    <name type="scientific">Loxostege sticticalis</name>
    <name type="common">Beet webworm moth</name>
    <dbReference type="NCBI Taxonomy" id="481309"/>
    <lineage>
        <taxon>Eukaryota</taxon>
        <taxon>Metazoa</taxon>
        <taxon>Ecdysozoa</taxon>
        <taxon>Arthropoda</taxon>
        <taxon>Hexapoda</taxon>
        <taxon>Insecta</taxon>
        <taxon>Pterygota</taxon>
        <taxon>Neoptera</taxon>
        <taxon>Endopterygota</taxon>
        <taxon>Lepidoptera</taxon>
        <taxon>Glossata</taxon>
        <taxon>Ditrysia</taxon>
        <taxon>Pyraloidea</taxon>
        <taxon>Crambidae</taxon>
        <taxon>Pyraustinae</taxon>
        <taxon>Loxostege</taxon>
    </lineage>
</organism>
<accession>A0ABD0T9C9</accession>
<sequence length="120" mass="12992">MFLLILAIAKVVPKNSNLASEVHPTNIVQGKVCKARNGGGRSFQHLEAANLNEPRKAAVRWTGVRKTFFVVAGRTLSRGHRASGAGRPGRHHSCERIYGPFSSRSTSTRACGTPRAPDET</sequence>
<feature type="region of interest" description="Disordered" evidence="1">
    <location>
        <begin position="79"/>
        <end position="120"/>
    </location>
</feature>
<proteinExistence type="predicted"/>